<proteinExistence type="predicted"/>
<reference evidence="4 5" key="1">
    <citation type="journal article" date="2024" name="Science">
        <title>Giant polyketide synthase enzymes in the biosynthesis of giant marine polyether toxins.</title>
        <authorList>
            <person name="Fallon T.R."/>
            <person name="Shende V.V."/>
            <person name="Wierzbicki I.H."/>
            <person name="Pendleton A.L."/>
            <person name="Watervoot N.F."/>
            <person name="Auber R.P."/>
            <person name="Gonzalez D.J."/>
            <person name="Wisecaver J.H."/>
            <person name="Moore B.S."/>
        </authorList>
    </citation>
    <scope>NUCLEOTIDE SEQUENCE [LARGE SCALE GENOMIC DNA]</scope>
    <source>
        <strain evidence="4 5">12B1</strain>
    </source>
</reference>
<dbReference type="Proteomes" id="UP001515480">
    <property type="component" value="Unassembled WGS sequence"/>
</dbReference>
<evidence type="ECO:0000256" key="1">
    <source>
        <dbReference type="ARBA" id="ARBA00022574"/>
    </source>
</evidence>
<feature type="compositionally biased region" description="Low complexity" evidence="3">
    <location>
        <begin position="151"/>
        <end position="161"/>
    </location>
</feature>
<keyword evidence="2" id="KW-0677">Repeat</keyword>
<organism evidence="4 5">
    <name type="scientific">Prymnesium parvum</name>
    <name type="common">Toxic golden alga</name>
    <dbReference type="NCBI Taxonomy" id="97485"/>
    <lineage>
        <taxon>Eukaryota</taxon>
        <taxon>Haptista</taxon>
        <taxon>Haptophyta</taxon>
        <taxon>Prymnesiophyceae</taxon>
        <taxon>Prymnesiales</taxon>
        <taxon>Prymnesiaceae</taxon>
        <taxon>Prymnesium</taxon>
    </lineage>
</organism>
<comment type="caution">
    <text evidence="4">The sequence shown here is derived from an EMBL/GenBank/DDBJ whole genome shotgun (WGS) entry which is preliminary data.</text>
</comment>
<evidence type="ECO:0000256" key="2">
    <source>
        <dbReference type="ARBA" id="ARBA00022737"/>
    </source>
</evidence>
<dbReference type="InterPro" id="IPR036322">
    <property type="entry name" value="WD40_repeat_dom_sf"/>
</dbReference>
<sequence length="548" mass="58132">MADVELVAAKLKTDEEHDANEVVESLESAETQDADCGNSSTACLDADTLSAQIFAQSAAPQMPGPSFEGNKDLSAYEMQRAMNILRNEQARTCAPTFNRHLNLCTLLISTPHFKILAELGLAQPAPSHTSKASRPRLPRVVAPISAAPRRLSARLRTSPPRSEAESPLASREEAEAEVPQELSLHDVDDSSVLRYICGAKPRECVEPASRTSADSMAGGVAWRQAWSAIAAAPVYCLACAAVQGTSHALLASGGKGGVLSLWGLEGDAPQEPLMQWRAGSSWVGDIRFCSQATSESTLLLSCANDATLKLWDVNKSTHRGKSEALSPRDEMAPHAAGIFGMDERAGRILTASKDRTVGLSLLTPSGLRTDRRIGSLHDAIVKAVRWRNANEFASAGADARVLLSDTRAADGGAIALAACHVKAVNALAWSPSDEALLLSSGFDAQLYLHDVRKPQAPLHAFAGHTLRQVQRGIHQPAFCFGGRCIVAVGDGSRLLSMYCASTGVTISRGELDDAAEGGTALLSVPLYAHETIMLANGKLLTSLVHAPK</sequence>
<evidence type="ECO:0000256" key="3">
    <source>
        <dbReference type="SAM" id="MobiDB-lite"/>
    </source>
</evidence>
<dbReference type="Pfam" id="PF00400">
    <property type="entry name" value="WD40"/>
    <property type="match status" value="2"/>
</dbReference>
<dbReference type="InterPro" id="IPR050459">
    <property type="entry name" value="WD_repeat_RBAP46/RBAP48/MSI1"/>
</dbReference>
<evidence type="ECO:0000313" key="4">
    <source>
        <dbReference type="EMBL" id="KAL1508733.1"/>
    </source>
</evidence>
<dbReference type="InterPro" id="IPR015943">
    <property type="entry name" value="WD40/YVTN_repeat-like_dom_sf"/>
</dbReference>
<dbReference type="EMBL" id="JBGBPQ010000016">
    <property type="protein sequence ID" value="KAL1508733.1"/>
    <property type="molecule type" value="Genomic_DNA"/>
</dbReference>
<accession>A0AB34J0A7</accession>
<evidence type="ECO:0000313" key="5">
    <source>
        <dbReference type="Proteomes" id="UP001515480"/>
    </source>
</evidence>
<name>A0AB34J0A7_PRYPA</name>
<dbReference type="Gene3D" id="2.130.10.10">
    <property type="entry name" value="YVTN repeat-like/Quinoprotein amine dehydrogenase"/>
    <property type="match status" value="2"/>
</dbReference>
<dbReference type="PANTHER" id="PTHR22850">
    <property type="entry name" value="WD40 REPEAT FAMILY"/>
    <property type="match status" value="1"/>
</dbReference>
<feature type="region of interest" description="Disordered" evidence="3">
    <location>
        <begin position="151"/>
        <end position="182"/>
    </location>
</feature>
<dbReference type="InterPro" id="IPR001680">
    <property type="entry name" value="WD40_rpt"/>
</dbReference>
<keyword evidence="1" id="KW-0853">WD repeat</keyword>
<gene>
    <name evidence="4" type="ORF">AB1Y20_004828</name>
</gene>
<evidence type="ECO:0008006" key="6">
    <source>
        <dbReference type="Google" id="ProtNLM"/>
    </source>
</evidence>
<dbReference type="AlphaFoldDB" id="A0AB34J0A7"/>
<protein>
    <recommendedName>
        <fullName evidence="6">Peroxin-7</fullName>
    </recommendedName>
</protein>
<keyword evidence="5" id="KW-1185">Reference proteome</keyword>
<dbReference type="SUPFAM" id="SSF50978">
    <property type="entry name" value="WD40 repeat-like"/>
    <property type="match status" value="1"/>
</dbReference>
<dbReference type="SMART" id="SM00320">
    <property type="entry name" value="WD40"/>
    <property type="match status" value="3"/>
</dbReference>